<dbReference type="GO" id="GO:0016787">
    <property type="term" value="F:hydrolase activity"/>
    <property type="evidence" value="ECO:0007669"/>
    <property type="project" value="UniProtKB-KW"/>
</dbReference>
<keyword evidence="2" id="KW-0378">Hydrolase</keyword>
<gene>
    <name evidence="2" type="ORF">IV56_GL000596</name>
</gene>
<dbReference type="InterPro" id="IPR010315">
    <property type="entry name" value="DUF915_hydro-like"/>
</dbReference>
<dbReference type="EMBL" id="JQCE01000027">
    <property type="protein sequence ID" value="KRO16909.1"/>
    <property type="molecule type" value="Genomic_DNA"/>
</dbReference>
<feature type="signal peptide" evidence="1">
    <location>
        <begin position="1"/>
        <end position="22"/>
    </location>
</feature>
<name>A0A0R2MYL9_9LACO</name>
<keyword evidence="1" id="KW-0732">Signal</keyword>
<proteinExistence type="predicted"/>
<dbReference type="RefSeq" id="WP_056992801.1">
    <property type="nucleotide sequence ID" value="NZ_JQCE01000027.1"/>
</dbReference>
<accession>A0A0R2MYL9</accession>
<dbReference type="PATRIC" id="fig|1293598.4.peg.638"/>
<organism evidence="2 3">
    <name type="scientific">Lacticaseibacillus saniviri JCM 17471 = DSM 24301</name>
    <dbReference type="NCBI Taxonomy" id="1293598"/>
    <lineage>
        <taxon>Bacteria</taxon>
        <taxon>Bacillati</taxon>
        <taxon>Bacillota</taxon>
        <taxon>Bacilli</taxon>
        <taxon>Lactobacillales</taxon>
        <taxon>Lactobacillaceae</taxon>
        <taxon>Lacticaseibacillus</taxon>
    </lineage>
</organism>
<reference evidence="2 3" key="1">
    <citation type="journal article" date="2015" name="Genome Announc.">
        <title>Expanding the biotechnology potential of lactobacilli through comparative genomics of 213 strains and associated genera.</title>
        <authorList>
            <person name="Sun Z."/>
            <person name="Harris H.M."/>
            <person name="McCann A."/>
            <person name="Guo C."/>
            <person name="Argimon S."/>
            <person name="Zhang W."/>
            <person name="Yang X."/>
            <person name="Jeffery I.B."/>
            <person name="Cooney J.C."/>
            <person name="Kagawa T.F."/>
            <person name="Liu W."/>
            <person name="Song Y."/>
            <person name="Salvetti E."/>
            <person name="Wrobel A."/>
            <person name="Rasinkangas P."/>
            <person name="Parkhill J."/>
            <person name="Rea M.C."/>
            <person name="O'Sullivan O."/>
            <person name="Ritari J."/>
            <person name="Douillard F.P."/>
            <person name="Paul Ross R."/>
            <person name="Yang R."/>
            <person name="Briner A.E."/>
            <person name="Felis G.E."/>
            <person name="de Vos W.M."/>
            <person name="Barrangou R."/>
            <person name="Klaenhammer T.R."/>
            <person name="Caufield P.W."/>
            <person name="Cui Y."/>
            <person name="Zhang H."/>
            <person name="O'Toole P.W."/>
        </authorList>
    </citation>
    <scope>NUCLEOTIDE SEQUENCE [LARGE SCALE GENOMIC DNA]</scope>
    <source>
        <strain evidence="2 3">DSM 24301</strain>
    </source>
</reference>
<dbReference type="AlphaFoldDB" id="A0A0R2MYL9"/>
<dbReference type="Proteomes" id="UP000050969">
    <property type="component" value="Unassembled WGS sequence"/>
</dbReference>
<dbReference type="SUPFAM" id="SSF53474">
    <property type="entry name" value="alpha/beta-Hydrolases"/>
    <property type="match status" value="1"/>
</dbReference>
<evidence type="ECO:0000313" key="3">
    <source>
        <dbReference type="Proteomes" id="UP000050969"/>
    </source>
</evidence>
<keyword evidence="3" id="KW-1185">Reference proteome</keyword>
<dbReference type="Gene3D" id="3.40.50.1820">
    <property type="entry name" value="alpha/beta hydrolase"/>
    <property type="match status" value="1"/>
</dbReference>
<evidence type="ECO:0000256" key="1">
    <source>
        <dbReference type="SAM" id="SignalP"/>
    </source>
</evidence>
<protein>
    <submittedName>
        <fullName evidence="2">Cell surface hydrolase</fullName>
    </submittedName>
</protein>
<feature type="chain" id="PRO_5039012070" evidence="1">
    <location>
        <begin position="23"/>
        <end position="274"/>
    </location>
</feature>
<dbReference type="Pfam" id="PF06028">
    <property type="entry name" value="DUF915"/>
    <property type="match status" value="1"/>
</dbReference>
<sequence length="274" mass="30713">MIKRWRLWLLLLSGLVLSFLPAATNQRASTMAPTIFVHGYRGSAESLGELMQSASNAGLASHTLTVTVRPDGELVFSQEMTSDLPAMIQVVFQNNIAGERAYTRWLHQIYAALYQRYGYRQLNAVGHSMGAYAVVAAAMLNSPIKTNKMLAIAGPYNGILHWDDEVHEVSLNKQQKPDVMRPEYKWLLAHAKNFKANSVLNLYGDVEDGSDSDTVVAANSALSLGYVLRDSHATYRTERVLGPHAQHSLLHIHNRQVTDIMLHYLFGWKGWQHK</sequence>
<comment type="caution">
    <text evidence="2">The sequence shown here is derived from an EMBL/GenBank/DDBJ whole genome shotgun (WGS) entry which is preliminary data.</text>
</comment>
<dbReference type="InterPro" id="IPR029058">
    <property type="entry name" value="AB_hydrolase_fold"/>
</dbReference>
<dbReference type="STRING" id="1293598.IV56_GL000596"/>
<evidence type="ECO:0000313" key="2">
    <source>
        <dbReference type="EMBL" id="KRO16909.1"/>
    </source>
</evidence>